<dbReference type="EMBL" id="WMIB01000008">
    <property type="protein sequence ID" value="MTH53767.1"/>
    <property type="molecule type" value="Genomic_DNA"/>
</dbReference>
<comment type="caution">
    <text evidence="6">The sequence shown here is derived from an EMBL/GenBank/DDBJ whole genome shotgun (WGS) entry which is preliminary data.</text>
</comment>
<feature type="transmembrane region" description="Helical" evidence="5">
    <location>
        <begin position="6"/>
        <end position="29"/>
    </location>
</feature>
<name>A0A7X2S5H0_9BACI</name>
<evidence type="ECO:0000256" key="4">
    <source>
        <dbReference type="ARBA" id="ARBA00023136"/>
    </source>
</evidence>
<evidence type="ECO:0000256" key="2">
    <source>
        <dbReference type="ARBA" id="ARBA00022692"/>
    </source>
</evidence>
<keyword evidence="4 5" id="KW-0472">Membrane</keyword>
<dbReference type="Pfam" id="PF09685">
    <property type="entry name" value="MamF_MmsF"/>
    <property type="match status" value="1"/>
</dbReference>
<feature type="transmembrane region" description="Helical" evidence="5">
    <location>
        <begin position="41"/>
        <end position="64"/>
    </location>
</feature>
<keyword evidence="2 5" id="KW-0812">Transmembrane</keyword>
<keyword evidence="3 5" id="KW-1133">Transmembrane helix</keyword>
<organism evidence="6 7">
    <name type="scientific">Metabacillus mangrovi</name>
    <dbReference type="NCBI Taxonomy" id="1491830"/>
    <lineage>
        <taxon>Bacteria</taxon>
        <taxon>Bacillati</taxon>
        <taxon>Bacillota</taxon>
        <taxon>Bacilli</taxon>
        <taxon>Bacillales</taxon>
        <taxon>Bacillaceae</taxon>
        <taxon>Metabacillus</taxon>
    </lineage>
</organism>
<evidence type="ECO:0008006" key="8">
    <source>
        <dbReference type="Google" id="ProtNLM"/>
    </source>
</evidence>
<proteinExistence type="predicted"/>
<dbReference type="InterPro" id="IPR019109">
    <property type="entry name" value="MamF_MmsF"/>
</dbReference>
<evidence type="ECO:0000256" key="3">
    <source>
        <dbReference type="ARBA" id="ARBA00022989"/>
    </source>
</evidence>
<reference evidence="6 7" key="1">
    <citation type="journal article" date="2017" name="Int. J. Syst. Evol. Microbiol.">
        <title>Bacillus mangrovi sp. nov., isolated from a sediment sample from a mangrove forest.</title>
        <authorList>
            <person name="Gupta V."/>
            <person name="Singh P.K."/>
            <person name="Korpole S."/>
            <person name="Tanuku N.R.S."/>
            <person name="Pinnaka A.K."/>
        </authorList>
    </citation>
    <scope>NUCLEOTIDE SEQUENCE [LARGE SCALE GENOMIC DNA]</scope>
    <source>
        <strain evidence="6 7">KCTC 33872</strain>
    </source>
</reference>
<evidence type="ECO:0000256" key="5">
    <source>
        <dbReference type="SAM" id="Phobius"/>
    </source>
</evidence>
<protein>
    <recommendedName>
        <fullName evidence="8">DUF4870 domain-containing protein</fullName>
    </recommendedName>
</protein>
<dbReference type="Proteomes" id="UP000434639">
    <property type="component" value="Unassembled WGS sequence"/>
</dbReference>
<dbReference type="AlphaFoldDB" id="A0A7X2S5H0"/>
<evidence type="ECO:0000313" key="7">
    <source>
        <dbReference type="Proteomes" id="UP000434639"/>
    </source>
</evidence>
<accession>A0A7X2S5H0</accession>
<dbReference type="RefSeq" id="WP_155112296.1">
    <property type="nucleotide sequence ID" value="NZ_WMIB01000008.1"/>
</dbReference>
<sequence length="103" mass="11309">MHSDRIISSLCYFSVLFAPFLLPIVVYFVTEDYETKRHAKASLLSHLVPVISIFLYFFVFLGAAASGSEWIGGIAVVGGMLLLLGVNAAVFIWNLVKGIKLLT</sequence>
<keyword evidence="7" id="KW-1185">Reference proteome</keyword>
<dbReference type="OrthoDB" id="2328241at2"/>
<gene>
    <name evidence="6" type="ORF">GKZ89_10155</name>
</gene>
<evidence type="ECO:0000256" key="1">
    <source>
        <dbReference type="ARBA" id="ARBA00004141"/>
    </source>
</evidence>
<feature type="transmembrane region" description="Helical" evidence="5">
    <location>
        <begin position="70"/>
        <end position="96"/>
    </location>
</feature>
<comment type="subcellular location">
    <subcellularLocation>
        <location evidence="1">Membrane</location>
        <topology evidence="1">Multi-pass membrane protein</topology>
    </subcellularLocation>
</comment>
<evidence type="ECO:0000313" key="6">
    <source>
        <dbReference type="EMBL" id="MTH53767.1"/>
    </source>
</evidence>